<feature type="transmembrane region" description="Helical" evidence="2">
    <location>
        <begin position="70"/>
        <end position="91"/>
    </location>
</feature>
<protein>
    <recommendedName>
        <fullName evidence="3">Glycine zipper-like domain-containing protein</fullName>
    </recommendedName>
</protein>
<evidence type="ECO:0000256" key="1">
    <source>
        <dbReference type="SAM" id="MobiDB-lite"/>
    </source>
</evidence>
<evidence type="ECO:0000313" key="5">
    <source>
        <dbReference type="Proteomes" id="UP000011513"/>
    </source>
</evidence>
<keyword evidence="2" id="KW-1133">Transmembrane helix</keyword>
<dbReference type="EMBL" id="AOIV01000003">
    <property type="protein sequence ID" value="ELZ34881.1"/>
    <property type="molecule type" value="Genomic_DNA"/>
</dbReference>
<dbReference type="eggNOG" id="arCOG11574">
    <property type="taxonomic scope" value="Archaea"/>
</dbReference>
<feature type="domain" description="Glycine zipper-like" evidence="3">
    <location>
        <begin position="36"/>
        <end position="89"/>
    </location>
</feature>
<sequence>MVQGVTAGNSRRTADEQATQYDVEPVESPRSDGVPSHLGERFGTGLSAAIFLGAVVGVAVTWALGASTLLPLFVALGLGFALSPVAGLLAVELSD</sequence>
<dbReference type="Proteomes" id="UP000011513">
    <property type="component" value="Unassembled WGS sequence"/>
</dbReference>
<feature type="transmembrane region" description="Helical" evidence="2">
    <location>
        <begin position="45"/>
        <end position="64"/>
    </location>
</feature>
<dbReference type="RefSeq" id="WP_008383062.1">
    <property type="nucleotide sequence ID" value="NZ_AOIV01000003.1"/>
</dbReference>
<evidence type="ECO:0000259" key="3">
    <source>
        <dbReference type="Pfam" id="PF26273"/>
    </source>
</evidence>
<evidence type="ECO:0000313" key="4">
    <source>
        <dbReference type="EMBL" id="ELZ34881.1"/>
    </source>
</evidence>
<dbReference type="InParanoid" id="M0DH96"/>
<gene>
    <name evidence="4" type="ORF">C474_00932</name>
</gene>
<evidence type="ECO:0000256" key="2">
    <source>
        <dbReference type="SAM" id="Phobius"/>
    </source>
</evidence>
<feature type="compositionally biased region" description="Polar residues" evidence="1">
    <location>
        <begin position="1"/>
        <end position="20"/>
    </location>
</feature>
<name>M0DH96_HALPD</name>
<reference evidence="4 5" key="1">
    <citation type="journal article" date="2014" name="PLoS Genet.">
        <title>Phylogenetically driven sequencing of extremely halophilic archaea reveals strategies for static and dynamic osmo-response.</title>
        <authorList>
            <person name="Becker E.A."/>
            <person name="Seitzer P.M."/>
            <person name="Tritt A."/>
            <person name="Larsen D."/>
            <person name="Krusor M."/>
            <person name="Yao A.I."/>
            <person name="Wu D."/>
            <person name="Madern D."/>
            <person name="Eisen J.A."/>
            <person name="Darling A.E."/>
            <person name="Facciotti M.T."/>
        </authorList>
    </citation>
    <scope>NUCLEOTIDE SEQUENCE [LARGE SCALE GENOMIC DNA]</scope>
    <source>
        <strain evidence="4 5">JCM 14848</strain>
    </source>
</reference>
<proteinExistence type="predicted"/>
<dbReference type="InterPro" id="IPR058598">
    <property type="entry name" value="Gly_zipper-like_dom"/>
</dbReference>
<keyword evidence="2" id="KW-0812">Transmembrane</keyword>
<organism evidence="4 5">
    <name type="scientific">Halogeometricum pallidum JCM 14848</name>
    <dbReference type="NCBI Taxonomy" id="1227487"/>
    <lineage>
        <taxon>Archaea</taxon>
        <taxon>Methanobacteriati</taxon>
        <taxon>Methanobacteriota</taxon>
        <taxon>Stenosarchaea group</taxon>
        <taxon>Halobacteria</taxon>
        <taxon>Halobacteriales</taxon>
        <taxon>Haloferacaceae</taxon>
        <taxon>Halogeometricum</taxon>
    </lineage>
</organism>
<dbReference type="AlphaFoldDB" id="M0DH96"/>
<dbReference type="Pfam" id="PF26273">
    <property type="entry name" value="Gly_zipper"/>
    <property type="match status" value="1"/>
</dbReference>
<dbReference type="OrthoDB" id="308142at2157"/>
<accession>M0DH96</accession>
<keyword evidence="5" id="KW-1185">Reference proteome</keyword>
<keyword evidence="2" id="KW-0472">Membrane</keyword>
<feature type="region of interest" description="Disordered" evidence="1">
    <location>
        <begin position="1"/>
        <end position="37"/>
    </location>
</feature>
<comment type="caution">
    <text evidence="4">The sequence shown here is derived from an EMBL/GenBank/DDBJ whole genome shotgun (WGS) entry which is preliminary data.</text>
</comment>